<evidence type="ECO:0000313" key="1">
    <source>
        <dbReference type="EMBL" id="TDU88961.1"/>
    </source>
</evidence>
<dbReference type="EMBL" id="SOCE01000001">
    <property type="protein sequence ID" value="TDU88961.1"/>
    <property type="molecule type" value="Genomic_DNA"/>
</dbReference>
<protein>
    <submittedName>
        <fullName evidence="1">Uncharacterized protein</fullName>
    </submittedName>
</protein>
<dbReference type="OrthoDB" id="3818029at2"/>
<evidence type="ECO:0000313" key="2">
    <source>
        <dbReference type="Proteomes" id="UP000295151"/>
    </source>
</evidence>
<organism evidence="1 2">
    <name type="scientific">Kribbella voronezhensis</name>
    <dbReference type="NCBI Taxonomy" id="2512212"/>
    <lineage>
        <taxon>Bacteria</taxon>
        <taxon>Bacillati</taxon>
        <taxon>Actinomycetota</taxon>
        <taxon>Actinomycetes</taxon>
        <taxon>Propionibacteriales</taxon>
        <taxon>Kribbellaceae</taxon>
        <taxon>Kribbella</taxon>
    </lineage>
</organism>
<dbReference type="Proteomes" id="UP000295151">
    <property type="component" value="Unassembled WGS sequence"/>
</dbReference>
<dbReference type="RefSeq" id="WP_133978829.1">
    <property type="nucleotide sequence ID" value="NZ_SOCE01000001.1"/>
</dbReference>
<name>A0A4R7TAD7_9ACTN</name>
<gene>
    <name evidence="1" type="ORF">EV138_2514</name>
</gene>
<keyword evidence="2" id="KW-1185">Reference proteome</keyword>
<dbReference type="AlphaFoldDB" id="A0A4R7TAD7"/>
<sequence length="204" mass="22551">MSAARRSRHGWLRTNTVALLSLVAAIPLSGWVFAHSDYESWRNSEPRDPIVVAAGGTAYMGATWYAATTEVDPEQSDQRDTPAELPAGTVRVRVYFRLRVDDLSNLEKGLGGCQIHLRAPDGRTWDESILEDAFQDRPTGCTGGYDDKVQSFRPPAIAQYYVKPKAGKPFETVAVFVVPKEVAATVQPTITWATSLPHYLAFPR</sequence>
<accession>A0A4R7TAD7</accession>
<comment type="caution">
    <text evidence="1">The sequence shown here is derived from an EMBL/GenBank/DDBJ whole genome shotgun (WGS) entry which is preliminary data.</text>
</comment>
<reference evidence="1 2" key="1">
    <citation type="submission" date="2019-03" db="EMBL/GenBank/DDBJ databases">
        <title>Genomic Encyclopedia of Type Strains, Phase III (KMG-III): the genomes of soil and plant-associated and newly described type strains.</title>
        <authorList>
            <person name="Whitman W."/>
        </authorList>
    </citation>
    <scope>NUCLEOTIDE SEQUENCE [LARGE SCALE GENOMIC DNA]</scope>
    <source>
        <strain evidence="1 2">VKM Ac-2575</strain>
    </source>
</reference>
<proteinExistence type="predicted"/>